<comment type="caution">
    <text evidence="6">The sequence shown here is derived from an EMBL/GenBank/DDBJ whole genome shotgun (WGS) entry which is preliminary data.</text>
</comment>
<evidence type="ECO:0000256" key="2">
    <source>
        <dbReference type="ARBA" id="ARBA00022723"/>
    </source>
</evidence>
<dbReference type="InterPro" id="IPR044861">
    <property type="entry name" value="IPNS-like_FE2OG_OXY"/>
</dbReference>
<evidence type="ECO:0000313" key="6">
    <source>
        <dbReference type="EMBL" id="KAI7753677.1"/>
    </source>
</evidence>
<dbReference type="Pfam" id="PF14226">
    <property type="entry name" value="DIOX_N"/>
    <property type="match status" value="1"/>
</dbReference>
<organism evidence="6 7">
    <name type="scientific">Ambrosia artemisiifolia</name>
    <name type="common">Common ragweed</name>
    <dbReference type="NCBI Taxonomy" id="4212"/>
    <lineage>
        <taxon>Eukaryota</taxon>
        <taxon>Viridiplantae</taxon>
        <taxon>Streptophyta</taxon>
        <taxon>Embryophyta</taxon>
        <taxon>Tracheophyta</taxon>
        <taxon>Spermatophyta</taxon>
        <taxon>Magnoliopsida</taxon>
        <taxon>eudicotyledons</taxon>
        <taxon>Gunneridae</taxon>
        <taxon>Pentapetalae</taxon>
        <taxon>asterids</taxon>
        <taxon>campanulids</taxon>
        <taxon>Asterales</taxon>
        <taxon>Asteraceae</taxon>
        <taxon>Asteroideae</taxon>
        <taxon>Heliantheae alliance</taxon>
        <taxon>Heliantheae</taxon>
        <taxon>Ambrosia</taxon>
    </lineage>
</organism>
<accession>A0AAD5D5J7</accession>
<dbReference type="SUPFAM" id="SSF51197">
    <property type="entry name" value="Clavaminate synthase-like"/>
    <property type="match status" value="1"/>
</dbReference>
<name>A0AAD5D5J7_AMBAR</name>
<evidence type="ECO:0000256" key="3">
    <source>
        <dbReference type="ARBA" id="ARBA00023004"/>
    </source>
</evidence>
<evidence type="ECO:0000256" key="4">
    <source>
        <dbReference type="RuleBase" id="RU003682"/>
    </source>
</evidence>
<dbReference type="GO" id="GO:0016705">
    <property type="term" value="F:oxidoreductase activity, acting on paired donors, with incorporation or reduction of molecular oxygen"/>
    <property type="evidence" value="ECO:0007669"/>
    <property type="project" value="UniProtKB-ARBA"/>
</dbReference>
<dbReference type="InterPro" id="IPR050295">
    <property type="entry name" value="Plant_2OG-oxidoreductases"/>
</dbReference>
<protein>
    <recommendedName>
        <fullName evidence="5">Fe2OG dioxygenase domain-containing protein</fullName>
    </recommendedName>
</protein>
<dbReference type="InterPro" id="IPR026992">
    <property type="entry name" value="DIOX_N"/>
</dbReference>
<gene>
    <name evidence="6" type="ORF">M8C21_017620</name>
</gene>
<dbReference type="PANTHER" id="PTHR47991">
    <property type="entry name" value="OXOGLUTARATE/IRON-DEPENDENT DIOXYGENASE"/>
    <property type="match status" value="1"/>
</dbReference>
<keyword evidence="4" id="KW-0560">Oxidoreductase</keyword>
<dbReference type="Proteomes" id="UP001206925">
    <property type="component" value="Unassembled WGS sequence"/>
</dbReference>
<evidence type="ECO:0000313" key="7">
    <source>
        <dbReference type="Proteomes" id="UP001206925"/>
    </source>
</evidence>
<dbReference type="InterPro" id="IPR027443">
    <property type="entry name" value="IPNS-like_sf"/>
</dbReference>
<keyword evidence="7" id="KW-1185">Reference proteome</keyword>
<dbReference type="PROSITE" id="PS51471">
    <property type="entry name" value="FE2OG_OXY"/>
    <property type="match status" value="1"/>
</dbReference>
<keyword evidence="2 4" id="KW-0479">Metal-binding</keyword>
<dbReference type="Pfam" id="PF03171">
    <property type="entry name" value="2OG-FeII_Oxy"/>
    <property type="match status" value="1"/>
</dbReference>
<dbReference type="EMBL" id="JAMZMK010005347">
    <property type="protein sequence ID" value="KAI7753677.1"/>
    <property type="molecule type" value="Genomic_DNA"/>
</dbReference>
<evidence type="ECO:0000256" key="1">
    <source>
        <dbReference type="ARBA" id="ARBA00008056"/>
    </source>
</evidence>
<dbReference type="GO" id="GO:0046872">
    <property type="term" value="F:metal ion binding"/>
    <property type="evidence" value="ECO:0007669"/>
    <property type="project" value="UniProtKB-KW"/>
</dbReference>
<feature type="domain" description="Fe2OG dioxygenase" evidence="5">
    <location>
        <begin position="219"/>
        <end position="326"/>
    </location>
</feature>
<proteinExistence type="inferred from homology"/>
<dbReference type="Gene3D" id="2.60.120.330">
    <property type="entry name" value="B-lactam Antibiotic, Isopenicillin N Synthase, Chain"/>
    <property type="match status" value="1"/>
</dbReference>
<sequence>MINSIMSMNKFGQYFHEATFTDQYGELKTTKIPVVQELARTNQFPSSFIASSSLAAATRLETPPVIDIAKLHSCDGYSRTVELQRLAEAAKEWGLFLIKNHGLVLDDAKDVIKGFFGLSFEEKKASVGSYKSVDNMGYGKNFVKSEDQPLDWIDRLTMKAAPALFVDQSTNGLSVWPNKPPNFRQAIEKYVEDSRKVLDGLLQDLAESLSLDKNVFLQHFEPRQSEIKVRVNYYPPCPRPDLAIGLMPHSDASGLTLLLEFGATRALQVYKGSGWVTLEWPNDNSLLVNIGDLLEIMSNGVLKSMWHQVRTQLDVERFSLAYFYNPPPHSAIGPVVGGSSLEEIMYKKVVVEDYVSNYYKISPTTSKVAILYAKRP</sequence>
<dbReference type="InterPro" id="IPR005123">
    <property type="entry name" value="Oxoglu/Fe-dep_dioxygenase_dom"/>
</dbReference>
<evidence type="ECO:0000259" key="5">
    <source>
        <dbReference type="PROSITE" id="PS51471"/>
    </source>
</evidence>
<dbReference type="AlphaFoldDB" id="A0AAD5D5J7"/>
<reference evidence="6" key="1">
    <citation type="submission" date="2022-06" db="EMBL/GenBank/DDBJ databases">
        <title>Uncovering the hologenomic basis of an extraordinary plant invasion.</title>
        <authorList>
            <person name="Bieker V.C."/>
            <person name="Martin M.D."/>
            <person name="Gilbert T."/>
            <person name="Hodgins K."/>
            <person name="Battlay P."/>
            <person name="Petersen B."/>
            <person name="Wilson J."/>
        </authorList>
    </citation>
    <scope>NUCLEOTIDE SEQUENCE</scope>
    <source>
        <strain evidence="6">AA19_3_7</strain>
        <tissue evidence="6">Leaf</tissue>
    </source>
</reference>
<keyword evidence="3 4" id="KW-0408">Iron</keyword>
<comment type="similarity">
    <text evidence="1 4">Belongs to the iron/ascorbate-dependent oxidoreductase family.</text>
</comment>